<keyword evidence="4" id="KW-1185">Reference proteome</keyword>
<feature type="domain" description="CPW-WPC" evidence="2">
    <location>
        <begin position="646"/>
        <end position="700"/>
    </location>
</feature>
<evidence type="ECO:0000313" key="4">
    <source>
        <dbReference type="Proteomes" id="UP000041254"/>
    </source>
</evidence>
<feature type="domain" description="CPW-WPC" evidence="2">
    <location>
        <begin position="440"/>
        <end position="497"/>
    </location>
</feature>
<feature type="domain" description="CPW-WPC" evidence="2">
    <location>
        <begin position="584"/>
        <end position="645"/>
    </location>
</feature>
<evidence type="ECO:0000259" key="2">
    <source>
        <dbReference type="SMART" id="SM01099"/>
    </source>
</evidence>
<sequence length="933" mass="104741">MRVLSVVTSDEWFVLVMVVWSVQLGHDERLKAVWAPECGVSWPCRVACEPDLSIMCPLGWAEVNDTHCTAPAYYRGRCGATQPVGLLSDEKKRIFMHACEVEWRCDDRQHMDLTHKWRASIVWLSAVTSCGPRGQRATTTSLPSVRWEWRKPRGGSLLSSPTDTDYSGPCATRVDFSSFTAHMKAAWAAACNAPFPCRAFIPPKPSKRPARPVTTRVGLPDIDGPIRASDGAIIPPNVSSVPPQLPSEGDYDAATLAASEERIEQLAKAEAAYRHTDPALARDIRNVRMLIQNRGSAAVLHRFREVSGLLPVGREGPLTRENWRADRLLPGLPHIGFDAFVGRVYPFRTMVDAALVSQRDSQRSVMDLYDGQGSSPICTQDFTQLCPIGWEKISPSLCRAPDTYSLVGPCPRVHSFADLSYREKEEYAVKCDVRWPCKKCYRSYTEPCPAGWRDVGGGYCRAPKAYTDTNGRCKTLISFAYADQTTRRLWAQLPSEGDYDAATLAASEERIEQLAKAEAAYRHTDPALARDLRNVRMLIQNRGSAAVLHRFRERTKVDAALVSQRDSQRSVMDLYDGQGSSPICTQDFTQLCPLGWEKISPSLCRAPDTCSLVGPCPRVHSFADLSYREKEEYAVKCDVRWPCKKCYRSYTEPCPAGWRDVGGGYCRAPKAYTDTNGRCETLISFAYADQTTRRLWAQEQCEPDLAAACPLGWTHRPSASGEEGGNVCSAPAEYAGPCDRELVMPELPQEKLQLMDECTFSFPFIKKCEMDFWQKCPVGWTLKGFAFGNFILWSKEDKYRWTQLCHAEWPCKGKCMQDWTYKCPFGWRRVIKLPIFKAKPKLRVLVPVVCKPPPSYDGPCGSMRQDLTNFDFAAKRAFAFRCQLRWPCRGSAGGSLFASRGINVRINPLFQRSTLKDDAAARKKTERAFTLTT</sequence>
<dbReference type="SMART" id="SM01099">
    <property type="entry name" value="CPW_WPC"/>
    <property type="match status" value="7"/>
</dbReference>
<reference evidence="3 4" key="1">
    <citation type="submission" date="2014-11" db="EMBL/GenBank/DDBJ databases">
        <authorList>
            <person name="Zhu J."/>
            <person name="Qi W."/>
            <person name="Song R."/>
        </authorList>
    </citation>
    <scope>NUCLEOTIDE SEQUENCE [LARGE SCALE GENOMIC DNA]</scope>
</reference>
<dbReference type="VEuPathDB" id="CryptoDB:Vbra_7969"/>
<feature type="domain" description="CPW-WPC" evidence="2">
    <location>
        <begin position="48"/>
        <end position="199"/>
    </location>
</feature>
<organism evidence="3 4">
    <name type="scientific">Vitrella brassicaformis (strain CCMP3155)</name>
    <dbReference type="NCBI Taxonomy" id="1169540"/>
    <lineage>
        <taxon>Eukaryota</taxon>
        <taxon>Sar</taxon>
        <taxon>Alveolata</taxon>
        <taxon>Colpodellida</taxon>
        <taxon>Vitrellaceae</taxon>
        <taxon>Vitrella</taxon>
    </lineage>
</organism>
<gene>
    <name evidence="3" type="ORF">Vbra_7969</name>
</gene>
<dbReference type="Pfam" id="PF09717">
    <property type="entry name" value="CPW_WPC"/>
    <property type="match status" value="8"/>
</dbReference>
<feature type="domain" description="CPW-WPC" evidence="2">
    <location>
        <begin position="815"/>
        <end position="890"/>
    </location>
</feature>
<feature type="domain" description="CPW-WPC" evidence="2">
    <location>
        <begin position="701"/>
        <end position="813"/>
    </location>
</feature>
<feature type="domain" description="CPW-WPC" evidence="2">
    <location>
        <begin position="378"/>
        <end position="439"/>
    </location>
</feature>
<accession>A0A0G4EP50</accession>
<dbReference type="EMBL" id="CDMY01000273">
    <property type="protein sequence ID" value="CEL98583.1"/>
    <property type="molecule type" value="Genomic_DNA"/>
</dbReference>
<protein>
    <recommendedName>
        <fullName evidence="2">CPW-WPC domain-containing protein</fullName>
    </recommendedName>
</protein>
<evidence type="ECO:0000256" key="1">
    <source>
        <dbReference type="SAM" id="MobiDB-lite"/>
    </source>
</evidence>
<dbReference type="InterPro" id="IPR006387">
    <property type="entry name" value="CPW_WPC_dom"/>
</dbReference>
<dbReference type="InParanoid" id="A0A0G4EP50"/>
<dbReference type="NCBIfam" id="TIGR01492">
    <property type="entry name" value="CPW_WPC"/>
    <property type="match status" value="3"/>
</dbReference>
<evidence type="ECO:0000313" key="3">
    <source>
        <dbReference type="EMBL" id="CEL98583.1"/>
    </source>
</evidence>
<dbReference type="Proteomes" id="UP000041254">
    <property type="component" value="Unassembled WGS sequence"/>
</dbReference>
<proteinExistence type="predicted"/>
<dbReference type="OrthoDB" id="361898at2759"/>
<name>A0A0G4EP50_VITBC</name>
<feature type="region of interest" description="Disordered" evidence="1">
    <location>
        <begin position="206"/>
        <end position="229"/>
    </location>
</feature>
<dbReference type="AlphaFoldDB" id="A0A0G4EP50"/>